<organism evidence="2 3">
    <name type="scientific">Ceratopteris richardii</name>
    <name type="common">Triangle waterfern</name>
    <dbReference type="NCBI Taxonomy" id="49495"/>
    <lineage>
        <taxon>Eukaryota</taxon>
        <taxon>Viridiplantae</taxon>
        <taxon>Streptophyta</taxon>
        <taxon>Embryophyta</taxon>
        <taxon>Tracheophyta</taxon>
        <taxon>Polypodiopsida</taxon>
        <taxon>Polypodiidae</taxon>
        <taxon>Polypodiales</taxon>
        <taxon>Pteridineae</taxon>
        <taxon>Pteridaceae</taxon>
        <taxon>Parkerioideae</taxon>
        <taxon>Ceratopteris</taxon>
    </lineage>
</organism>
<dbReference type="InterPro" id="IPR023210">
    <property type="entry name" value="NADP_OxRdtase_dom"/>
</dbReference>
<dbReference type="SUPFAM" id="SSF51430">
    <property type="entry name" value="NAD(P)-linked oxidoreductase"/>
    <property type="match status" value="1"/>
</dbReference>
<sequence>MASAMLGCLPSAGLCRYRCLVDLNPPVRLSSGTPSDFSRTSRHLLHKAEASAQPTTAFAHDNLLKESSSQAHELDSPFRRIRFNDGSSTEFSPYICGCYSLAGGHGYIYERDFTDAMELYARAGCSTFDTADIYGPSESVCGKFLKNWQNMKESDIALPEVQIFTKFVPNVFSNNPNFAYVERSVQKSMDAIGVSKLDLVQLHWWDYSMKGMLDVALALAELREKGLVTSIGTTNMSTEALAKIVDAGVPVVSNQVQFSLLDRRPLAQMVPYCKEKDIKLFAYGTLTGGVLTNRYLSRELVLKTSSLRMYSRILKEAGGEKYWRKLLGILLEISNRKAVSIAAVALRWVMQQGPFYPVVGMTSGDHFEDNLKAFSFSLDEFDMAQIDEVLKESKGPKGDCYELERNIF</sequence>
<dbReference type="OrthoDB" id="48988at2759"/>
<reference evidence="2" key="1">
    <citation type="submission" date="2021-08" db="EMBL/GenBank/DDBJ databases">
        <title>WGS assembly of Ceratopteris richardii.</title>
        <authorList>
            <person name="Marchant D.B."/>
            <person name="Chen G."/>
            <person name="Jenkins J."/>
            <person name="Shu S."/>
            <person name="Leebens-Mack J."/>
            <person name="Grimwood J."/>
            <person name="Schmutz J."/>
            <person name="Soltis P."/>
            <person name="Soltis D."/>
            <person name="Chen Z.-H."/>
        </authorList>
    </citation>
    <scope>NUCLEOTIDE SEQUENCE</scope>
    <source>
        <strain evidence="2">Whitten #5841</strain>
        <tissue evidence="2">Leaf</tissue>
    </source>
</reference>
<dbReference type="Proteomes" id="UP000825935">
    <property type="component" value="Chromosome 6"/>
</dbReference>
<dbReference type="Gene3D" id="3.20.20.100">
    <property type="entry name" value="NADP-dependent oxidoreductase domain"/>
    <property type="match status" value="1"/>
</dbReference>
<evidence type="ECO:0000313" key="3">
    <source>
        <dbReference type="Proteomes" id="UP000825935"/>
    </source>
</evidence>
<dbReference type="PANTHER" id="PTHR43147">
    <property type="entry name" value="PROTEIN TAS"/>
    <property type="match status" value="1"/>
</dbReference>
<feature type="domain" description="NADP-dependent oxidoreductase" evidence="1">
    <location>
        <begin position="96"/>
        <end position="390"/>
    </location>
</feature>
<dbReference type="InterPro" id="IPR036812">
    <property type="entry name" value="NAD(P)_OxRdtase_dom_sf"/>
</dbReference>
<accession>A0A8T2UKQ3</accession>
<protein>
    <recommendedName>
        <fullName evidence="1">NADP-dependent oxidoreductase domain-containing protein</fullName>
    </recommendedName>
</protein>
<keyword evidence="3" id="KW-1185">Reference proteome</keyword>
<name>A0A8T2UKQ3_CERRI</name>
<dbReference type="Pfam" id="PF00248">
    <property type="entry name" value="Aldo_ket_red"/>
    <property type="match status" value="1"/>
</dbReference>
<evidence type="ECO:0000313" key="2">
    <source>
        <dbReference type="EMBL" id="KAH7434413.1"/>
    </source>
</evidence>
<dbReference type="CDD" id="cd19101">
    <property type="entry name" value="AKR_unchar"/>
    <property type="match status" value="1"/>
</dbReference>
<dbReference type="EMBL" id="CM035411">
    <property type="protein sequence ID" value="KAH7434413.1"/>
    <property type="molecule type" value="Genomic_DNA"/>
</dbReference>
<dbReference type="PANTHER" id="PTHR43147:SF4">
    <property type="entry name" value="NADP-DEPENDENT OXIDOREDUCTASE DOMAIN-CONTAINING PROTEIN"/>
    <property type="match status" value="1"/>
</dbReference>
<comment type="caution">
    <text evidence="2">The sequence shown here is derived from an EMBL/GenBank/DDBJ whole genome shotgun (WGS) entry which is preliminary data.</text>
</comment>
<evidence type="ECO:0000259" key="1">
    <source>
        <dbReference type="Pfam" id="PF00248"/>
    </source>
</evidence>
<proteinExistence type="predicted"/>
<gene>
    <name evidence="2" type="ORF">KP509_06G016500</name>
</gene>
<dbReference type="AlphaFoldDB" id="A0A8T2UKQ3"/>
<dbReference type="OMA" id="WTLAGGH"/>